<dbReference type="GO" id="GO:0004767">
    <property type="term" value="F:sphingomyelin phosphodiesterase activity"/>
    <property type="evidence" value="ECO:0007669"/>
    <property type="project" value="UniProtKB-EC"/>
</dbReference>
<dbReference type="AlphaFoldDB" id="I4ITX7"/>
<dbReference type="Gene3D" id="3.60.10.10">
    <property type="entry name" value="Endonuclease/exonuclease/phosphatase"/>
    <property type="match status" value="1"/>
</dbReference>
<protein>
    <submittedName>
        <fullName evidence="2">Putative Sphingomyelin phosphodiesterase</fullName>
        <ecNumber evidence="2">3.1.4.12</ecNumber>
    </submittedName>
</protein>
<dbReference type="EC" id="3.1.4.12" evidence="2"/>
<accession>I4ITX7</accession>
<dbReference type="Pfam" id="PF03372">
    <property type="entry name" value="Exo_endo_phos"/>
    <property type="match status" value="1"/>
</dbReference>
<dbReference type="PANTHER" id="PTHR16320">
    <property type="entry name" value="SPHINGOMYELINASE FAMILY MEMBER"/>
    <property type="match status" value="1"/>
</dbReference>
<organism evidence="2 3">
    <name type="scientific">Microcystis aeruginosa PCC 9701</name>
    <dbReference type="NCBI Taxonomy" id="721123"/>
    <lineage>
        <taxon>Bacteria</taxon>
        <taxon>Bacillati</taxon>
        <taxon>Cyanobacteriota</taxon>
        <taxon>Cyanophyceae</taxon>
        <taxon>Oscillatoriophycideae</taxon>
        <taxon>Chroococcales</taxon>
        <taxon>Microcystaceae</taxon>
        <taxon>Microcystis</taxon>
    </lineage>
</organism>
<evidence type="ECO:0000313" key="3">
    <source>
        <dbReference type="Proteomes" id="UP000004047"/>
    </source>
</evidence>
<gene>
    <name evidence="2" type="ORF">MICAK_3470009</name>
</gene>
<reference evidence="2 3" key="1">
    <citation type="submission" date="2012-04" db="EMBL/GenBank/DDBJ databases">
        <authorList>
            <person name="Genoscope - CEA"/>
        </authorList>
    </citation>
    <scope>NUCLEOTIDE SEQUENCE [LARGE SCALE GENOMIC DNA]</scope>
    <source>
        <strain evidence="2 3">9701</strain>
    </source>
</reference>
<dbReference type="HOGENOM" id="CLU_033415_0_0_3"/>
<dbReference type="SUPFAM" id="SSF56219">
    <property type="entry name" value="DNase I-like"/>
    <property type="match status" value="1"/>
</dbReference>
<dbReference type="InterPro" id="IPR038772">
    <property type="entry name" value="Sph/SMPD2-like"/>
</dbReference>
<evidence type="ECO:0000313" key="2">
    <source>
        <dbReference type="EMBL" id="CCI37751.1"/>
    </source>
</evidence>
<dbReference type="Proteomes" id="UP000004047">
    <property type="component" value="Unassembled WGS sequence"/>
</dbReference>
<dbReference type="RefSeq" id="WP_002803404.1">
    <property type="nucleotide sequence ID" value="NZ_HE974191.1"/>
</dbReference>
<dbReference type="InterPro" id="IPR036691">
    <property type="entry name" value="Endo/exonu/phosph_ase_sf"/>
</dbReference>
<dbReference type="InterPro" id="IPR005135">
    <property type="entry name" value="Endo/exonuclease/phosphatase"/>
</dbReference>
<feature type="domain" description="Endonuclease/exonuclease/phosphatase" evidence="1">
    <location>
        <begin position="31"/>
        <end position="284"/>
    </location>
</feature>
<dbReference type="PANTHER" id="PTHR16320:SF23">
    <property type="entry name" value="SPHINGOMYELINASE C 1"/>
    <property type="match status" value="1"/>
</dbReference>
<dbReference type="EMBL" id="CAIQ01000276">
    <property type="protein sequence ID" value="CCI37751.1"/>
    <property type="molecule type" value="Genomic_DNA"/>
</dbReference>
<keyword evidence="2" id="KW-0378">Hydrolase</keyword>
<name>I4ITX7_MICAE</name>
<proteinExistence type="predicted"/>
<evidence type="ECO:0000259" key="1">
    <source>
        <dbReference type="Pfam" id="PF03372"/>
    </source>
</evidence>
<sequence length="292" mass="32923">MKKIKITTYNTHLFLDTAGGFAPEYEDEKRLEQLIWQLLKSQSDIVTLNEVWADSSKEKLIKGLFTKFPHSYYSKTKESPVKLGSGLLVLSKFKIIEGSFTQFKDLVGADDWSQKGIIQAKLINGSDTIMYLITTHTQSGNSPKEVNARRLNFQQIYDTIRNGGYDGGVPLFVTGDLNVVGEYKGGSPTNEYTEVIKGFNSLGMVDSYRRLNPQAKIAHGFTYNGYKNKLIPIFEPDDYNVQQRLDYIFLNKAAANITIGEVKVSTSYLYSDSKTPNLMDLSDHYPLNGEFS</sequence>
<comment type="caution">
    <text evidence="2">The sequence shown here is derived from an EMBL/GenBank/DDBJ whole genome shotgun (WGS) entry which is preliminary data.</text>
</comment>